<keyword evidence="3 5" id="KW-0863">Zinc-finger</keyword>
<dbReference type="SUPFAM" id="SSF90229">
    <property type="entry name" value="CCCH zinc finger"/>
    <property type="match status" value="1"/>
</dbReference>
<evidence type="ECO:0000313" key="9">
    <source>
        <dbReference type="Proteomes" id="UP000838878"/>
    </source>
</evidence>
<evidence type="ECO:0000256" key="5">
    <source>
        <dbReference type="PROSITE-ProRule" id="PRU00723"/>
    </source>
</evidence>
<keyword evidence="4 5" id="KW-0862">Zinc</keyword>
<dbReference type="Proteomes" id="UP000838878">
    <property type="component" value="Chromosome 11"/>
</dbReference>
<evidence type="ECO:0000256" key="3">
    <source>
        <dbReference type="ARBA" id="ARBA00022771"/>
    </source>
</evidence>
<feature type="non-terminal residue" evidence="8">
    <location>
        <position position="370"/>
    </location>
</feature>
<keyword evidence="9" id="KW-1185">Reference proteome</keyword>
<reference evidence="8" key="1">
    <citation type="submission" date="2021-12" db="EMBL/GenBank/DDBJ databases">
        <authorList>
            <person name="Martin H S."/>
        </authorList>
    </citation>
    <scope>NUCLEOTIDE SEQUENCE</scope>
</reference>
<evidence type="ECO:0000313" key="8">
    <source>
        <dbReference type="EMBL" id="CAH0715984.1"/>
    </source>
</evidence>
<sequence>MQVIQTDENSCKRVGVEEHLIKFRPSPNFKNMKKFIKSKIDHSEITYRATPSAAPDPPPPPNISRAQKVKPEVQPPLPLDPPPVDTPLNLNIQVKQEIEDLDYHMCDKSPEIEAGTSQGSKNTQENKEKSKMPICRDFIRGTCKRQGTCRFAHKYDVSQLVGVYTFCHKYQNSVCTYANCKYVHASVFEERNFYRTGILPPHALAHHRKVNVLQPPPPPPPPPEAPPTDVAAVTFSNPPPPIPNDCLPVNSMENRSFPDLLPLRSTSPLKRSWKTIEEFGSSCEIDVKKQSSKKCKHCDVMEFRLQYNKDKVEKMLHSKQELDKKMALLDKKTDKLYSILLALLKPTFSSKPQSHANSLTSMNRDNKEMD</sequence>
<feature type="region of interest" description="Disordered" evidence="6">
    <location>
        <begin position="110"/>
        <end position="130"/>
    </location>
</feature>
<proteinExistence type="predicted"/>
<dbReference type="Gene3D" id="3.30.1370.210">
    <property type="match status" value="1"/>
</dbReference>
<organism evidence="8 9">
    <name type="scientific">Brenthis ino</name>
    <name type="common">lesser marbled fritillary</name>
    <dbReference type="NCBI Taxonomy" id="405034"/>
    <lineage>
        <taxon>Eukaryota</taxon>
        <taxon>Metazoa</taxon>
        <taxon>Ecdysozoa</taxon>
        <taxon>Arthropoda</taxon>
        <taxon>Hexapoda</taxon>
        <taxon>Insecta</taxon>
        <taxon>Pterygota</taxon>
        <taxon>Neoptera</taxon>
        <taxon>Endopterygota</taxon>
        <taxon>Lepidoptera</taxon>
        <taxon>Glossata</taxon>
        <taxon>Ditrysia</taxon>
        <taxon>Papilionoidea</taxon>
        <taxon>Nymphalidae</taxon>
        <taxon>Heliconiinae</taxon>
        <taxon>Argynnini</taxon>
        <taxon>Brenthis</taxon>
    </lineage>
</organism>
<dbReference type="GO" id="GO:0003723">
    <property type="term" value="F:RNA binding"/>
    <property type="evidence" value="ECO:0007669"/>
    <property type="project" value="TreeGrafter"/>
</dbReference>
<gene>
    <name evidence="8" type="ORF">BINO364_LOCUS2836</name>
</gene>
<keyword evidence="1 5" id="KW-0479">Metal-binding</keyword>
<keyword evidence="2" id="KW-0677">Repeat</keyword>
<protein>
    <recommendedName>
        <fullName evidence="7">C3H1-type domain-containing protein</fullName>
    </recommendedName>
</protein>
<dbReference type="EMBL" id="OV170231">
    <property type="protein sequence ID" value="CAH0715984.1"/>
    <property type="molecule type" value="Genomic_DNA"/>
</dbReference>
<evidence type="ECO:0000256" key="6">
    <source>
        <dbReference type="SAM" id="MobiDB-lite"/>
    </source>
</evidence>
<dbReference type="InterPro" id="IPR036855">
    <property type="entry name" value="Znf_CCCH_sf"/>
</dbReference>
<dbReference type="InterPro" id="IPR000571">
    <property type="entry name" value="Znf_CCCH"/>
</dbReference>
<evidence type="ECO:0000256" key="2">
    <source>
        <dbReference type="ARBA" id="ARBA00022737"/>
    </source>
</evidence>
<dbReference type="PANTHER" id="PTHR12675:SF6">
    <property type="entry name" value="ZINC FINGER CCCH DOMAIN-CONTAINING PROTEIN 10"/>
    <property type="match status" value="1"/>
</dbReference>
<dbReference type="SMART" id="SM00356">
    <property type="entry name" value="ZnF_C3H1"/>
    <property type="match status" value="2"/>
</dbReference>
<feature type="compositionally biased region" description="Polar residues" evidence="6">
    <location>
        <begin position="349"/>
        <end position="363"/>
    </location>
</feature>
<dbReference type="PANTHER" id="PTHR12675">
    <property type="entry name" value="MUSCLEBLIND-LIKE PROTEIN"/>
    <property type="match status" value="1"/>
</dbReference>
<evidence type="ECO:0000256" key="4">
    <source>
        <dbReference type="ARBA" id="ARBA00022833"/>
    </source>
</evidence>
<feature type="region of interest" description="Disordered" evidence="6">
    <location>
        <begin position="349"/>
        <end position="370"/>
    </location>
</feature>
<feature type="domain" description="C3H1-type" evidence="7">
    <location>
        <begin position="129"/>
        <end position="156"/>
    </location>
</feature>
<dbReference type="PROSITE" id="PS50103">
    <property type="entry name" value="ZF_C3H1"/>
    <property type="match status" value="1"/>
</dbReference>
<accession>A0A8J9UAF6</accession>
<dbReference type="GO" id="GO:0008270">
    <property type="term" value="F:zinc ion binding"/>
    <property type="evidence" value="ECO:0007669"/>
    <property type="project" value="UniProtKB-KW"/>
</dbReference>
<dbReference type="GO" id="GO:0043484">
    <property type="term" value="P:regulation of RNA splicing"/>
    <property type="evidence" value="ECO:0007669"/>
    <property type="project" value="TreeGrafter"/>
</dbReference>
<evidence type="ECO:0000256" key="1">
    <source>
        <dbReference type="ARBA" id="ARBA00022723"/>
    </source>
</evidence>
<evidence type="ECO:0000259" key="7">
    <source>
        <dbReference type="PROSITE" id="PS50103"/>
    </source>
</evidence>
<dbReference type="OrthoDB" id="250836at2759"/>
<feature type="zinc finger region" description="C3H1-type" evidence="5">
    <location>
        <begin position="129"/>
        <end position="156"/>
    </location>
</feature>
<dbReference type="AlphaFoldDB" id="A0A8J9UAF6"/>
<name>A0A8J9UAF6_9NEOP</name>